<dbReference type="Proteomes" id="UP000198373">
    <property type="component" value="Unassembled WGS sequence"/>
</dbReference>
<protein>
    <submittedName>
        <fullName evidence="3">FdrA protein</fullName>
    </submittedName>
</protein>
<dbReference type="Pfam" id="PF00549">
    <property type="entry name" value="Ligase_CoA"/>
    <property type="match status" value="1"/>
</dbReference>
<proteinExistence type="predicted"/>
<dbReference type="InterPro" id="IPR016102">
    <property type="entry name" value="Succinyl-CoA_synth-like"/>
</dbReference>
<evidence type="ECO:0000313" key="4">
    <source>
        <dbReference type="Proteomes" id="UP000198373"/>
    </source>
</evidence>
<evidence type="ECO:0000256" key="1">
    <source>
        <dbReference type="SAM" id="MobiDB-lite"/>
    </source>
</evidence>
<gene>
    <name evidence="3" type="ORF">SAMN06893096_10514</name>
</gene>
<name>A0A239FDG1_9ACTN</name>
<dbReference type="GO" id="GO:0005829">
    <property type="term" value="C:cytosol"/>
    <property type="evidence" value="ECO:0007669"/>
    <property type="project" value="TreeGrafter"/>
</dbReference>
<feature type="domain" description="ATP-citrate synthase/succinyl-CoA ligase C-terminal" evidence="2">
    <location>
        <begin position="388"/>
        <end position="538"/>
    </location>
</feature>
<reference evidence="4" key="1">
    <citation type="submission" date="2017-06" db="EMBL/GenBank/DDBJ databases">
        <authorList>
            <person name="Varghese N."/>
            <person name="Submissions S."/>
        </authorList>
    </citation>
    <scope>NUCLEOTIDE SEQUENCE [LARGE SCALE GENOMIC DNA]</scope>
    <source>
        <strain evidence="4">DSM 46839</strain>
    </source>
</reference>
<dbReference type="SUPFAM" id="SSF52210">
    <property type="entry name" value="Succinyl-CoA synthetase domains"/>
    <property type="match status" value="2"/>
</dbReference>
<dbReference type="PANTHER" id="PTHR11117">
    <property type="entry name" value="SUCCINYL-COA LIGASE SUBUNIT ALPHA"/>
    <property type="match status" value="1"/>
</dbReference>
<sequence length="546" mass="53565">MEEQTATTAEMDRTVVEAAGSSSGMTVTIDGSTSAVESARPGERPGAGPGRAGTVGRVTTTGVRHVSLRGGVYADSVRLMQVSREVAARDGVTAVLVAMATPLNLELAAGMGLAPDGGASPDQLLVAVAAADDAALAAAVAAVDTALAARGRTAGPAQAVPPRTVGTGLDALDGGPVLAVVSVPGPYAVAEAADAVAAGRSVLVFSDGVPVEHEVALKRAAHEAGVLVMGPDCGTAIVAGLALGFANVVRRGPVGVVAASGTGAQQVSCLLDAAGVGVSHLLGVGGRDLSEAVGGLATLDALALLDADPATEHVLLVSKPPAPAVAARVAEAAGRLSVPVRSAALSPDTPDLTAAVEALLADLGVAVPPWPSRGTTRPASPGAVLKGLYAGGTLADEAMLLAAPLLGDVRSNTPLRPELDLGTDLSAPGHVVVDFGDDALTVGRAHPMIDPTLRLEALARVVASGEPAVVLLDVVLGHGADPDPAATLAPALRAAGLPAVVALVGTEADPQGWSRQADALAAAGAAVHASNARATRHALDLLGAAR</sequence>
<dbReference type="InterPro" id="IPR005811">
    <property type="entry name" value="SUCC_ACL_C"/>
</dbReference>
<dbReference type="Gene3D" id="3.40.50.720">
    <property type="entry name" value="NAD(P)-binding Rossmann-like Domain"/>
    <property type="match status" value="1"/>
</dbReference>
<keyword evidence="4" id="KW-1185">Reference proteome</keyword>
<accession>A0A239FDG1</accession>
<dbReference type="GO" id="GO:0004776">
    <property type="term" value="F:succinate-CoA ligase (GDP-forming) activity"/>
    <property type="evidence" value="ECO:0007669"/>
    <property type="project" value="TreeGrafter"/>
</dbReference>
<evidence type="ECO:0000259" key="2">
    <source>
        <dbReference type="Pfam" id="PF00549"/>
    </source>
</evidence>
<dbReference type="AlphaFoldDB" id="A0A239FDG1"/>
<feature type="region of interest" description="Disordered" evidence="1">
    <location>
        <begin position="18"/>
        <end position="56"/>
    </location>
</feature>
<feature type="compositionally biased region" description="Polar residues" evidence="1">
    <location>
        <begin position="20"/>
        <end position="36"/>
    </location>
</feature>
<dbReference type="PANTHER" id="PTHR11117:SF24">
    <property type="entry name" value="PROTEIN FDRA"/>
    <property type="match status" value="1"/>
</dbReference>
<dbReference type="Gene3D" id="3.40.50.261">
    <property type="entry name" value="Succinyl-CoA synthetase domains"/>
    <property type="match status" value="2"/>
</dbReference>
<dbReference type="EMBL" id="FZOO01000005">
    <property type="protein sequence ID" value="SNS54333.1"/>
    <property type="molecule type" value="Genomic_DNA"/>
</dbReference>
<organism evidence="3 4">
    <name type="scientific">Geodermatophilus pulveris</name>
    <dbReference type="NCBI Taxonomy" id="1564159"/>
    <lineage>
        <taxon>Bacteria</taxon>
        <taxon>Bacillati</taxon>
        <taxon>Actinomycetota</taxon>
        <taxon>Actinomycetes</taxon>
        <taxon>Geodermatophilales</taxon>
        <taxon>Geodermatophilaceae</taxon>
        <taxon>Geodermatophilus</taxon>
    </lineage>
</organism>
<evidence type="ECO:0000313" key="3">
    <source>
        <dbReference type="EMBL" id="SNS54333.1"/>
    </source>
</evidence>
<dbReference type="GO" id="GO:0006099">
    <property type="term" value="P:tricarboxylic acid cycle"/>
    <property type="evidence" value="ECO:0007669"/>
    <property type="project" value="TreeGrafter"/>
</dbReference>
<dbReference type="GO" id="GO:0004775">
    <property type="term" value="F:succinate-CoA ligase (ADP-forming) activity"/>
    <property type="evidence" value="ECO:0007669"/>
    <property type="project" value="TreeGrafter"/>
</dbReference>
<dbReference type="GO" id="GO:0009361">
    <property type="term" value="C:succinate-CoA ligase complex (ADP-forming)"/>
    <property type="evidence" value="ECO:0007669"/>
    <property type="project" value="TreeGrafter"/>
</dbReference>